<dbReference type="Proteomes" id="UP000552864">
    <property type="component" value="Unassembled WGS sequence"/>
</dbReference>
<sequence length="276" mass="31409">MLLTALYQYLRKACDTVISAYDTLQQTPGDADAVHQLRVGVKKLRAFFALAKQLPDYSFGAGKHLHAARLIQAVGGASRDAHLQEKHLRLYEKKVAWRFSFAHLLLQKKHTTAIDLLQATIQHTSLKKLETLPERFSKAIEEMDKTAATEALRQYLYRQHQEIILPAGSVHHAAWHEVRKQVKSLYYQLTILAEVLPSTYTDTLTKHAGKAGELLGQWHDTSELSLFVGHTITQLRKEKIALPEPVRQLQLRLKADTKAQLLQCSKQIKTLMEISY</sequence>
<dbReference type="Gene3D" id="1.40.20.10">
    <property type="entry name" value="CHAD domain"/>
    <property type="match status" value="1"/>
</dbReference>
<evidence type="ECO:0000313" key="2">
    <source>
        <dbReference type="EMBL" id="NLR79930.1"/>
    </source>
</evidence>
<dbReference type="RefSeq" id="WP_168739430.1">
    <property type="nucleotide sequence ID" value="NZ_JABAHZ010000003.1"/>
</dbReference>
<keyword evidence="3" id="KW-1185">Reference proteome</keyword>
<gene>
    <name evidence="2" type="ORF">HGH91_14930</name>
</gene>
<dbReference type="Pfam" id="PF05235">
    <property type="entry name" value="CHAD"/>
    <property type="match status" value="1"/>
</dbReference>
<dbReference type="AlphaFoldDB" id="A0A847S9L4"/>
<name>A0A847S9L4_9BACT</name>
<protein>
    <submittedName>
        <fullName evidence="2">CHAD domain-containing protein</fullName>
    </submittedName>
</protein>
<proteinExistence type="predicted"/>
<dbReference type="InterPro" id="IPR038186">
    <property type="entry name" value="CHAD_dom_sf"/>
</dbReference>
<dbReference type="EMBL" id="JABAHZ010000003">
    <property type="protein sequence ID" value="NLR79930.1"/>
    <property type="molecule type" value="Genomic_DNA"/>
</dbReference>
<dbReference type="PANTHER" id="PTHR39339">
    <property type="entry name" value="SLR1444 PROTEIN"/>
    <property type="match status" value="1"/>
</dbReference>
<accession>A0A847S9L4</accession>
<dbReference type="InterPro" id="IPR007899">
    <property type="entry name" value="CHAD_dom"/>
</dbReference>
<dbReference type="SMART" id="SM00880">
    <property type="entry name" value="CHAD"/>
    <property type="match status" value="1"/>
</dbReference>
<dbReference type="PANTHER" id="PTHR39339:SF1">
    <property type="entry name" value="CHAD DOMAIN-CONTAINING PROTEIN"/>
    <property type="match status" value="1"/>
</dbReference>
<organism evidence="2 3">
    <name type="scientific">Chitinophaga eiseniae</name>
    <dbReference type="NCBI Taxonomy" id="634771"/>
    <lineage>
        <taxon>Bacteria</taxon>
        <taxon>Pseudomonadati</taxon>
        <taxon>Bacteroidota</taxon>
        <taxon>Chitinophagia</taxon>
        <taxon>Chitinophagales</taxon>
        <taxon>Chitinophagaceae</taxon>
        <taxon>Chitinophaga</taxon>
    </lineage>
</organism>
<evidence type="ECO:0000313" key="3">
    <source>
        <dbReference type="Proteomes" id="UP000552864"/>
    </source>
</evidence>
<dbReference type="PROSITE" id="PS51708">
    <property type="entry name" value="CHAD"/>
    <property type="match status" value="1"/>
</dbReference>
<comment type="caution">
    <text evidence="2">The sequence shown here is derived from an EMBL/GenBank/DDBJ whole genome shotgun (WGS) entry which is preliminary data.</text>
</comment>
<evidence type="ECO:0000259" key="1">
    <source>
        <dbReference type="PROSITE" id="PS51708"/>
    </source>
</evidence>
<reference evidence="2 3" key="1">
    <citation type="submission" date="2020-04" db="EMBL/GenBank/DDBJ databases">
        <authorList>
            <person name="Yin C."/>
        </authorList>
    </citation>
    <scope>NUCLEOTIDE SEQUENCE [LARGE SCALE GENOMIC DNA]</scope>
    <source>
        <strain evidence="2 3">Ak56</strain>
    </source>
</reference>
<feature type="domain" description="CHAD" evidence="1">
    <location>
        <begin position="1"/>
        <end position="270"/>
    </location>
</feature>